<dbReference type="AlphaFoldDB" id="A0A1I8J066"/>
<evidence type="ECO:0000313" key="2">
    <source>
        <dbReference type="WBParaSite" id="maker-uti_cns_0045383-snap-gene-3.37-mRNA-1"/>
    </source>
</evidence>
<keyword evidence="1" id="KW-1185">Reference proteome</keyword>
<evidence type="ECO:0000313" key="1">
    <source>
        <dbReference type="Proteomes" id="UP000095280"/>
    </source>
</evidence>
<dbReference type="WBParaSite" id="maker-uti_cns_0045383-snap-gene-3.37-mRNA-1">
    <property type="protein sequence ID" value="maker-uti_cns_0045383-snap-gene-3.37-mRNA-1"/>
    <property type="gene ID" value="maker-uti_cns_0045383-snap-gene-3.37"/>
</dbReference>
<sequence length="130" mass="14303">GLSDLFDTSSRVLQGDTLTPFLFVLLLDWVLRTALHSANDSFLLRRRIGRRHGEKRLSLVLLSSSLEGAQRQIDRLVEVASSVGLVVNTLQTEVLSVPADIPADLTCRGADGHTTTRLARCQRFTYLGGL</sequence>
<proteinExistence type="predicted"/>
<organism evidence="1 2">
    <name type="scientific">Macrostomum lignano</name>
    <dbReference type="NCBI Taxonomy" id="282301"/>
    <lineage>
        <taxon>Eukaryota</taxon>
        <taxon>Metazoa</taxon>
        <taxon>Spiralia</taxon>
        <taxon>Lophotrochozoa</taxon>
        <taxon>Platyhelminthes</taxon>
        <taxon>Rhabditophora</taxon>
        <taxon>Macrostomorpha</taxon>
        <taxon>Macrostomida</taxon>
        <taxon>Macrostomidae</taxon>
        <taxon>Macrostomum</taxon>
    </lineage>
</organism>
<reference evidence="2" key="1">
    <citation type="submission" date="2016-11" db="UniProtKB">
        <authorList>
            <consortium name="WormBaseParasite"/>
        </authorList>
    </citation>
    <scope>IDENTIFICATION</scope>
</reference>
<accession>A0A1I8J066</accession>
<protein>
    <submittedName>
        <fullName evidence="2">Reverse transcriptase domain-containing protein</fullName>
    </submittedName>
</protein>
<dbReference type="Proteomes" id="UP000095280">
    <property type="component" value="Unplaced"/>
</dbReference>
<name>A0A1I8J066_9PLAT</name>